<sequence>MNAWIEAALDSWIGSSRWMGWNLFLAILPLGLSVWLFRRNQARSLFWWIVCLTFVAFLPNAPYVLTDLIHLSREIRYNSSPWFNTVVVLPKYALFVLIGFQAYVISLINAGSYLRQNHLSRYILPMEMMLHVLSAIGVYLGRFERLNSWYFVTRLHVVLDSVTDTLLEQRPLVIIALTFVVIAVLYWLFKEITLALLRRWQASHPSLEP</sequence>
<protein>
    <submittedName>
        <fullName evidence="2">DUF1361 domain-containing protein</fullName>
    </submittedName>
</protein>
<evidence type="ECO:0000313" key="2">
    <source>
        <dbReference type="EMBL" id="HFM96291.1"/>
    </source>
</evidence>
<feature type="transmembrane region" description="Helical" evidence="1">
    <location>
        <begin position="45"/>
        <end position="65"/>
    </location>
</feature>
<dbReference type="InterPro" id="IPR009793">
    <property type="entry name" value="DUF1361"/>
</dbReference>
<feature type="transmembrane region" description="Helical" evidence="1">
    <location>
        <begin position="122"/>
        <end position="141"/>
    </location>
</feature>
<keyword evidence="1" id="KW-0472">Membrane</keyword>
<evidence type="ECO:0000256" key="1">
    <source>
        <dbReference type="SAM" id="Phobius"/>
    </source>
</evidence>
<feature type="transmembrane region" description="Helical" evidence="1">
    <location>
        <begin position="171"/>
        <end position="189"/>
    </location>
</feature>
<reference evidence="2" key="1">
    <citation type="journal article" date="2020" name="mSystems">
        <title>Genome- and Community-Level Interaction Insights into Carbon Utilization and Element Cycling Functions of Hydrothermarchaeota in Hydrothermal Sediment.</title>
        <authorList>
            <person name="Zhou Z."/>
            <person name="Liu Y."/>
            <person name="Xu W."/>
            <person name="Pan J."/>
            <person name="Luo Z.H."/>
            <person name="Li M."/>
        </authorList>
    </citation>
    <scope>NUCLEOTIDE SEQUENCE [LARGE SCALE GENOMIC DNA]</scope>
    <source>
        <strain evidence="2">SpSt-418</strain>
    </source>
</reference>
<name>A0A7C3KBZ6_9CYAN</name>
<gene>
    <name evidence="2" type="ORF">ENR64_00710</name>
</gene>
<feature type="transmembrane region" description="Helical" evidence="1">
    <location>
        <begin position="92"/>
        <end position="110"/>
    </location>
</feature>
<dbReference type="AlphaFoldDB" id="A0A7C3KBZ6"/>
<dbReference type="EMBL" id="DSRU01000013">
    <property type="protein sequence ID" value="HFM96291.1"/>
    <property type="molecule type" value="Genomic_DNA"/>
</dbReference>
<comment type="caution">
    <text evidence="2">The sequence shown here is derived from an EMBL/GenBank/DDBJ whole genome shotgun (WGS) entry which is preliminary data.</text>
</comment>
<keyword evidence="1" id="KW-1133">Transmembrane helix</keyword>
<keyword evidence="1" id="KW-0812">Transmembrane</keyword>
<feature type="transmembrane region" description="Helical" evidence="1">
    <location>
        <begin position="20"/>
        <end position="38"/>
    </location>
</feature>
<proteinExistence type="predicted"/>
<dbReference type="Pfam" id="PF07099">
    <property type="entry name" value="DUF1361"/>
    <property type="match status" value="1"/>
</dbReference>
<accession>A0A7C3KBZ6</accession>
<organism evidence="2">
    <name type="scientific">Oscillatoriales cyanobacterium SpSt-418</name>
    <dbReference type="NCBI Taxonomy" id="2282169"/>
    <lineage>
        <taxon>Bacteria</taxon>
        <taxon>Bacillati</taxon>
        <taxon>Cyanobacteriota</taxon>
        <taxon>Cyanophyceae</taxon>
        <taxon>Oscillatoriophycideae</taxon>
        <taxon>Oscillatoriales</taxon>
    </lineage>
</organism>